<evidence type="ECO:0000256" key="9">
    <source>
        <dbReference type="ARBA" id="ARBA00023098"/>
    </source>
</evidence>
<evidence type="ECO:0000313" key="13">
    <source>
        <dbReference type="Proteomes" id="UP001526166"/>
    </source>
</evidence>
<proteinExistence type="inferred from homology"/>
<gene>
    <name evidence="12" type="primary">lpxB</name>
    <name evidence="12" type="ORF">OE699_06910</name>
</gene>
<dbReference type="GO" id="GO:0008915">
    <property type="term" value="F:lipid-A-disaccharide synthase activity"/>
    <property type="evidence" value="ECO:0007669"/>
    <property type="project" value="UniProtKB-EC"/>
</dbReference>
<dbReference type="Pfam" id="PF02684">
    <property type="entry name" value="LpxB"/>
    <property type="match status" value="1"/>
</dbReference>
<evidence type="ECO:0000256" key="4">
    <source>
        <dbReference type="ARBA" id="ARBA00020902"/>
    </source>
</evidence>
<comment type="caution">
    <text evidence="12">The sequence shown here is derived from an EMBL/GenBank/DDBJ whole genome shotgun (WGS) entry which is preliminary data.</text>
</comment>
<comment type="function">
    <text evidence="1">Condensation of UDP-2,3-diacylglucosamine and 2,3-diacylglucosamine-1-phosphate to form lipid A disaccharide, a precursor of lipid A, a phosphorylated glycolipid that anchors the lipopolysaccharide to the outer membrane of the cell.</text>
</comment>
<dbReference type="PANTHER" id="PTHR30372">
    <property type="entry name" value="LIPID-A-DISACCHARIDE SYNTHASE"/>
    <property type="match status" value="1"/>
</dbReference>
<dbReference type="RefSeq" id="WP_263847518.1">
    <property type="nucleotide sequence ID" value="NZ_JAOWKW010000005.1"/>
</dbReference>
<accession>A0ABT2ZXW6</accession>
<dbReference type="SUPFAM" id="SSF53756">
    <property type="entry name" value="UDP-Glycosyltransferase/glycogen phosphorylase"/>
    <property type="match status" value="1"/>
</dbReference>
<evidence type="ECO:0000313" key="12">
    <source>
        <dbReference type="EMBL" id="MCV2878577.1"/>
    </source>
</evidence>
<evidence type="ECO:0000256" key="11">
    <source>
        <dbReference type="NCBIfam" id="TIGR00215"/>
    </source>
</evidence>
<dbReference type="EC" id="2.4.1.182" evidence="3 11"/>
<comment type="catalytic activity">
    <reaction evidence="10">
        <text>a lipid X + a UDP-2-N,3-O-bis[(3R)-3-hydroxyacyl]-alpha-D-glucosamine = a lipid A disaccharide + UDP + H(+)</text>
        <dbReference type="Rhea" id="RHEA:67828"/>
        <dbReference type="ChEBI" id="CHEBI:15378"/>
        <dbReference type="ChEBI" id="CHEBI:58223"/>
        <dbReference type="ChEBI" id="CHEBI:137748"/>
        <dbReference type="ChEBI" id="CHEBI:176338"/>
        <dbReference type="ChEBI" id="CHEBI:176343"/>
        <dbReference type="EC" id="2.4.1.182"/>
    </reaction>
</comment>
<keyword evidence="5" id="KW-0444">Lipid biosynthesis</keyword>
<keyword evidence="7 12" id="KW-0328">Glycosyltransferase</keyword>
<organism evidence="12 13">
    <name type="scientific">Sedimentimonas flavescens</name>
    <dbReference type="NCBI Taxonomy" id="2851012"/>
    <lineage>
        <taxon>Bacteria</taxon>
        <taxon>Pseudomonadati</taxon>
        <taxon>Pseudomonadota</taxon>
        <taxon>Alphaproteobacteria</taxon>
        <taxon>Rhodobacterales</taxon>
        <taxon>Rhodobacter group</taxon>
        <taxon>Sedimentimonas</taxon>
    </lineage>
</organism>
<evidence type="ECO:0000256" key="5">
    <source>
        <dbReference type="ARBA" id="ARBA00022516"/>
    </source>
</evidence>
<dbReference type="PANTHER" id="PTHR30372:SF4">
    <property type="entry name" value="LIPID-A-DISACCHARIDE SYNTHASE, MITOCHONDRIAL-RELATED"/>
    <property type="match status" value="1"/>
</dbReference>
<evidence type="ECO:0000256" key="7">
    <source>
        <dbReference type="ARBA" id="ARBA00022676"/>
    </source>
</evidence>
<reference evidence="12 13" key="1">
    <citation type="submission" date="2022-10" db="EMBL/GenBank/DDBJ databases">
        <title>Sinirhodobacter sp. nov., isolated from ocean surface sediments.</title>
        <authorList>
            <person name="He W."/>
            <person name="Wang L."/>
            <person name="Zhang D.-F."/>
        </authorList>
    </citation>
    <scope>NUCLEOTIDE SEQUENCE [LARGE SCALE GENOMIC DNA]</scope>
    <source>
        <strain evidence="12 13">WL0115</strain>
    </source>
</reference>
<protein>
    <recommendedName>
        <fullName evidence="4 11">Lipid-A-disaccharide synthase</fullName>
        <ecNumber evidence="3 11">2.4.1.182</ecNumber>
    </recommendedName>
</protein>
<keyword evidence="13" id="KW-1185">Reference proteome</keyword>
<evidence type="ECO:0000256" key="3">
    <source>
        <dbReference type="ARBA" id="ARBA00012687"/>
    </source>
</evidence>
<dbReference type="EMBL" id="JAOWKW010000005">
    <property type="protein sequence ID" value="MCV2878577.1"/>
    <property type="molecule type" value="Genomic_DNA"/>
</dbReference>
<sequence length="387" mass="42117">MKLFLIAGEASGDKLGAALMAGLKSLAPEVEFHGIGGPLMEAQGLTSLFPMEELSVMGLTEVLPKYRHLKRRISESAEAVTRLAPDALITIDSPDFCLRVARLARAAQPRLRTIHYVAPSVWAWRPGRAAKMAEVIDHVLALLPFEPPYMEAAGMSCDFVGHPVVAEPRASDEDAIAFRAAHQIASDQPLVVCLPGSRAGEVKRLAPRFDEALMRLRDREPGLRVILPTVRGVSDMVREMSARWPVPPIVVEDPVAKRAAFAAADLALAASGTVSLELAAARTPMIIAYDANFLTWHIASRMLRIDTVTLVNLVSETRAIPEYLGPRCRPGPIANAMLELLEHDDLCQQQLEAMELTMRRLGEGGEDPGLRAARSVLSVLEKPRKAG</sequence>
<dbReference type="Proteomes" id="UP001526166">
    <property type="component" value="Unassembled WGS sequence"/>
</dbReference>
<evidence type="ECO:0000256" key="10">
    <source>
        <dbReference type="ARBA" id="ARBA00048975"/>
    </source>
</evidence>
<evidence type="ECO:0000256" key="2">
    <source>
        <dbReference type="ARBA" id="ARBA00007868"/>
    </source>
</evidence>
<comment type="similarity">
    <text evidence="2">Belongs to the LpxB family.</text>
</comment>
<name>A0ABT2ZXW6_9RHOB</name>
<keyword evidence="8 12" id="KW-0808">Transferase</keyword>
<evidence type="ECO:0000256" key="8">
    <source>
        <dbReference type="ARBA" id="ARBA00022679"/>
    </source>
</evidence>
<dbReference type="InterPro" id="IPR003835">
    <property type="entry name" value="Glyco_trans_19"/>
</dbReference>
<evidence type="ECO:0000256" key="6">
    <source>
        <dbReference type="ARBA" id="ARBA00022556"/>
    </source>
</evidence>
<dbReference type="NCBIfam" id="TIGR00215">
    <property type="entry name" value="lpxB"/>
    <property type="match status" value="1"/>
</dbReference>
<keyword evidence="9" id="KW-0443">Lipid metabolism</keyword>
<evidence type="ECO:0000256" key="1">
    <source>
        <dbReference type="ARBA" id="ARBA00002056"/>
    </source>
</evidence>
<keyword evidence="6" id="KW-0441">Lipid A biosynthesis</keyword>